<dbReference type="InterPro" id="IPR025650">
    <property type="entry name" value="Alkyl-DHAP_Synthase"/>
</dbReference>
<keyword evidence="3" id="KW-0274">FAD</keyword>
<dbReference type="PANTHER" id="PTHR46568:SF1">
    <property type="entry name" value="ALKYLDIHYDROXYACETONEPHOSPHATE SYNTHASE, PEROXISOMAL"/>
    <property type="match status" value="1"/>
</dbReference>
<dbReference type="KEGG" id="thei:K1720_07010"/>
<organism evidence="5 6">
    <name type="scientific">Thermococcus argininiproducens</name>
    <dbReference type="NCBI Taxonomy" id="2866384"/>
    <lineage>
        <taxon>Archaea</taxon>
        <taxon>Methanobacteriati</taxon>
        <taxon>Methanobacteriota</taxon>
        <taxon>Thermococci</taxon>
        <taxon>Thermococcales</taxon>
        <taxon>Thermococcaceae</taxon>
        <taxon>Thermococcus</taxon>
    </lineage>
</organism>
<proteinExistence type="inferred from homology"/>
<dbReference type="InterPro" id="IPR036318">
    <property type="entry name" value="FAD-bd_PCMH-like_sf"/>
</dbReference>
<dbReference type="PANTHER" id="PTHR46568">
    <property type="entry name" value="ALKYLDIHYDROXYACETONEPHOSPHATE SYNTHASE, PEROXISOMAL"/>
    <property type="match status" value="1"/>
</dbReference>
<dbReference type="GO" id="GO:0008610">
    <property type="term" value="P:lipid biosynthetic process"/>
    <property type="evidence" value="ECO:0007669"/>
    <property type="project" value="InterPro"/>
</dbReference>
<dbReference type="InterPro" id="IPR016169">
    <property type="entry name" value="FAD-bd_PCMH_sub2"/>
</dbReference>
<protein>
    <submittedName>
        <fullName evidence="5">FAD-binding oxidoreductase</fullName>
    </submittedName>
</protein>
<sequence>MRSNHELPSDVLKHLISILGNRVSTKDVDLLSYSRDYWPITLHWMLKGKIPALARAIVWPKNTREVQDVVKIAYENAIPVYTYGGGSGVLGGAIPEQGGIVVDMKKMRSIKLHEENLLVEVEAGTNGYYLEKYLNKKGYTLGHFPQSLYPSTIGGWIATKATGQFSTKYGGIEDMVLGLEAVLPWGDVVTLKPHVRSATGPDLKTLFIGSEGILGIITKTWLKIWPYPEKRILLSFASETLEEALDSVNRILKRGARPAVVRIYDIVETKRHFYKFDEVYGKIATIIILEGDSKLVEAEKQIIEEEFKGKALGENLVKHWLETRFNVKEASEFAPLGVVFDTIEVSIHWSKAIKLYRSLINVMRSVKGTLFVSAHASHFYPQGVCFYFTFAGIPKGDPTEYYNEVWDVAMKTTLEVGGAISHHHGIGRQRGKWLKEDLGLAFEVLKKVKNALDEKKIMNPRNMGV</sequence>
<dbReference type="Gene3D" id="3.30.465.10">
    <property type="match status" value="1"/>
</dbReference>
<keyword evidence="2" id="KW-0285">Flavoprotein</keyword>
<dbReference type="EMBL" id="CP080572">
    <property type="protein sequence ID" value="USH00928.1"/>
    <property type="molecule type" value="Genomic_DNA"/>
</dbReference>
<feature type="domain" description="FAD-binding PCMH-type" evidence="4">
    <location>
        <begin position="50"/>
        <end position="227"/>
    </location>
</feature>
<dbReference type="Pfam" id="PF01565">
    <property type="entry name" value="FAD_binding_4"/>
    <property type="match status" value="1"/>
</dbReference>
<dbReference type="SUPFAM" id="SSF55103">
    <property type="entry name" value="FAD-linked oxidases, C-terminal domain"/>
    <property type="match status" value="1"/>
</dbReference>
<gene>
    <name evidence="5" type="ORF">K1720_07010</name>
</gene>
<evidence type="ECO:0000259" key="4">
    <source>
        <dbReference type="PROSITE" id="PS51387"/>
    </source>
</evidence>
<dbReference type="Pfam" id="PF02913">
    <property type="entry name" value="FAD-oxidase_C"/>
    <property type="match status" value="1"/>
</dbReference>
<dbReference type="Gene3D" id="3.40.462.40">
    <property type="entry name" value="FAD-linked oxidase, cap domain/gating helix"/>
    <property type="match status" value="1"/>
</dbReference>
<name>A0A9E7SEG9_9EURY</name>
<accession>A0A9E7SEG9</accession>
<dbReference type="InterPro" id="IPR004113">
    <property type="entry name" value="FAD-bd_oxidored_4_C"/>
</dbReference>
<dbReference type="Proteomes" id="UP001056425">
    <property type="component" value="Chromosome"/>
</dbReference>
<evidence type="ECO:0000256" key="1">
    <source>
        <dbReference type="ARBA" id="ARBA00008000"/>
    </source>
</evidence>
<dbReference type="SUPFAM" id="SSF56176">
    <property type="entry name" value="FAD-binding/transporter-associated domain-like"/>
    <property type="match status" value="1"/>
</dbReference>
<dbReference type="AlphaFoldDB" id="A0A9E7SEG9"/>
<dbReference type="PROSITE" id="PS51387">
    <property type="entry name" value="FAD_PCMH"/>
    <property type="match status" value="1"/>
</dbReference>
<dbReference type="GO" id="GO:0071949">
    <property type="term" value="F:FAD binding"/>
    <property type="evidence" value="ECO:0007669"/>
    <property type="project" value="InterPro"/>
</dbReference>
<dbReference type="InterPro" id="IPR016166">
    <property type="entry name" value="FAD-bd_PCMH"/>
</dbReference>
<keyword evidence="6" id="KW-1185">Reference proteome</keyword>
<dbReference type="GO" id="GO:0008609">
    <property type="term" value="F:alkylglycerone-phosphate synthase activity"/>
    <property type="evidence" value="ECO:0007669"/>
    <property type="project" value="InterPro"/>
</dbReference>
<evidence type="ECO:0000313" key="5">
    <source>
        <dbReference type="EMBL" id="USH00928.1"/>
    </source>
</evidence>
<dbReference type="InterPro" id="IPR016164">
    <property type="entry name" value="FAD-linked_Oxase-like_C"/>
</dbReference>
<comment type="similarity">
    <text evidence="1">Belongs to the FAD-binding oxidoreductase/transferase type 4 family.</text>
</comment>
<evidence type="ECO:0000256" key="3">
    <source>
        <dbReference type="ARBA" id="ARBA00022827"/>
    </source>
</evidence>
<dbReference type="InterPro" id="IPR006094">
    <property type="entry name" value="Oxid_FAD_bind_N"/>
</dbReference>
<evidence type="ECO:0000256" key="2">
    <source>
        <dbReference type="ARBA" id="ARBA00022630"/>
    </source>
</evidence>
<reference evidence="5 6" key="1">
    <citation type="submission" date="2021-08" db="EMBL/GenBank/DDBJ databases">
        <title>Thermococcus onnuriiensis IOH2.</title>
        <authorList>
            <person name="Park Y.-J."/>
        </authorList>
    </citation>
    <scope>NUCLEOTIDE SEQUENCE [LARGE SCALE GENOMIC DNA]</scope>
    <source>
        <strain evidence="5 6">IOH2</strain>
    </source>
</reference>
<evidence type="ECO:0000313" key="6">
    <source>
        <dbReference type="Proteomes" id="UP001056425"/>
    </source>
</evidence>